<dbReference type="Gene3D" id="1.20.1250.20">
    <property type="entry name" value="MFS general substrate transporter like domains"/>
    <property type="match status" value="1"/>
</dbReference>
<dbReference type="InParanoid" id="A0A2N3N8C5"/>
<feature type="transmembrane region" description="Helical" evidence="8">
    <location>
        <begin position="470"/>
        <end position="488"/>
    </location>
</feature>
<feature type="compositionally biased region" description="Low complexity" evidence="7">
    <location>
        <begin position="1"/>
        <end position="13"/>
    </location>
</feature>
<evidence type="ECO:0000313" key="10">
    <source>
        <dbReference type="EMBL" id="PKS08706.1"/>
    </source>
</evidence>
<evidence type="ECO:0000256" key="1">
    <source>
        <dbReference type="ARBA" id="ARBA00004141"/>
    </source>
</evidence>
<dbReference type="InterPro" id="IPR005828">
    <property type="entry name" value="MFS_sugar_transport-like"/>
</dbReference>
<dbReference type="PRINTS" id="PR00171">
    <property type="entry name" value="SUGRTRNSPORT"/>
</dbReference>
<reference evidence="10 11" key="1">
    <citation type="journal article" date="2017" name="G3 (Bethesda)">
        <title>First Draft Genome Sequence of the Pathogenic Fungus Lomentospora prolificans (Formerly Scedosporium prolificans).</title>
        <authorList>
            <person name="Luo R."/>
            <person name="Zimin A."/>
            <person name="Workman R."/>
            <person name="Fan Y."/>
            <person name="Pertea G."/>
            <person name="Grossman N."/>
            <person name="Wear M.P."/>
            <person name="Jia B."/>
            <person name="Miller H."/>
            <person name="Casadevall A."/>
            <person name="Timp W."/>
            <person name="Zhang S.X."/>
            <person name="Salzberg S.L."/>
        </authorList>
    </citation>
    <scope>NUCLEOTIDE SEQUENCE [LARGE SCALE GENOMIC DNA]</scope>
    <source>
        <strain evidence="10 11">JHH-5317</strain>
    </source>
</reference>
<feature type="transmembrane region" description="Helical" evidence="8">
    <location>
        <begin position="495"/>
        <end position="515"/>
    </location>
</feature>
<feature type="transmembrane region" description="Helical" evidence="8">
    <location>
        <begin position="169"/>
        <end position="187"/>
    </location>
</feature>
<keyword evidence="11" id="KW-1185">Reference proteome</keyword>
<dbReference type="Proteomes" id="UP000233524">
    <property type="component" value="Unassembled WGS sequence"/>
</dbReference>
<feature type="domain" description="Major facilitator superfamily (MFS) profile" evidence="9">
    <location>
        <begin position="174"/>
        <end position="616"/>
    </location>
</feature>
<dbReference type="GO" id="GO:0015791">
    <property type="term" value="P:polyol transmembrane transport"/>
    <property type="evidence" value="ECO:0007669"/>
    <property type="project" value="UniProtKB-ARBA"/>
</dbReference>
<keyword evidence="5 8" id="KW-1133">Transmembrane helix</keyword>
<evidence type="ECO:0000259" key="9">
    <source>
        <dbReference type="PROSITE" id="PS50850"/>
    </source>
</evidence>
<dbReference type="InterPro" id="IPR020846">
    <property type="entry name" value="MFS_dom"/>
</dbReference>
<feature type="transmembrane region" description="Helical" evidence="8">
    <location>
        <begin position="309"/>
        <end position="328"/>
    </location>
</feature>
<feature type="region of interest" description="Disordered" evidence="7">
    <location>
        <begin position="1"/>
        <end position="72"/>
    </location>
</feature>
<evidence type="ECO:0000313" key="11">
    <source>
        <dbReference type="Proteomes" id="UP000233524"/>
    </source>
</evidence>
<evidence type="ECO:0000256" key="4">
    <source>
        <dbReference type="ARBA" id="ARBA00022692"/>
    </source>
</evidence>
<dbReference type="PANTHER" id="PTHR48020">
    <property type="entry name" value="PROTON MYO-INOSITOL COTRANSPORTER"/>
    <property type="match status" value="1"/>
</dbReference>
<dbReference type="SUPFAM" id="SSF103473">
    <property type="entry name" value="MFS general substrate transporter"/>
    <property type="match status" value="1"/>
</dbReference>
<dbReference type="OrthoDB" id="5290825at2759"/>
<dbReference type="GO" id="GO:0016020">
    <property type="term" value="C:membrane"/>
    <property type="evidence" value="ECO:0007669"/>
    <property type="project" value="UniProtKB-SubCell"/>
</dbReference>
<comment type="similarity">
    <text evidence="2">Belongs to the major facilitator superfamily. Sugar transporter (TC 2.A.1.1) family.</text>
</comment>
<dbReference type="Pfam" id="PF00083">
    <property type="entry name" value="Sugar_tr"/>
    <property type="match status" value="1"/>
</dbReference>
<feature type="transmembrane region" description="Helical" evidence="8">
    <location>
        <begin position="521"/>
        <end position="539"/>
    </location>
</feature>
<dbReference type="NCBIfam" id="TIGR00879">
    <property type="entry name" value="SP"/>
    <property type="match status" value="1"/>
</dbReference>
<comment type="subcellular location">
    <subcellularLocation>
        <location evidence="1">Membrane</location>
        <topology evidence="1">Multi-pass membrane protein</topology>
    </subcellularLocation>
</comment>
<protein>
    <recommendedName>
        <fullName evidence="9">Major facilitator superfamily (MFS) profile domain-containing protein</fullName>
    </recommendedName>
</protein>
<evidence type="ECO:0000256" key="5">
    <source>
        <dbReference type="ARBA" id="ARBA00022989"/>
    </source>
</evidence>
<dbReference type="FunFam" id="1.20.1250.20:FF:000100">
    <property type="entry name" value="MFS sugar transporter, putative"/>
    <property type="match status" value="1"/>
</dbReference>
<organism evidence="10 11">
    <name type="scientific">Lomentospora prolificans</name>
    <dbReference type="NCBI Taxonomy" id="41688"/>
    <lineage>
        <taxon>Eukaryota</taxon>
        <taxon>Fungi</taxon>
        <taxon>Dikarya</taxon>
        <taxon>Ascomycota</taxon>
        <taxon>Pezizomycotina</taxon>
        <taxon>Sordariomycetes</taxon>
        <taxon>Hypocreomycetidae</taxon>
        <taxon>Microascales</taxon>
        <taxon>Microascaceae</taxon>
        <taxon>Lomentospora</taxon>
    </lineage>
</organism>
<dbReference type="AlphaFoldDB" id="A0A2N3N8C5"/>
<feature type="transmembrane region" description="Helical" evidence="8">
    <location>
        <begin position="246"/>
        <end position="264"/>
    </location>
</feature>
<name>A0A2N3N8C5_9PEZI</name>
<keyword evidence="3" id="KW-0813">Transport</keyword>
<feature type="transmembrane region" description="Helical" evidence="8">
    <location>
        <begin position="560"/>
        <end position="581"/>
    </location>
</feature>
<comment type="caution">
    <text evidence="10">The sequence shown here is derived from an EMBL/GenBank/DDBJ whole genome shotgun (WGS) entry which is preliminary data.</text>
</comment>
<dbReference type="InterPro" id="IPR036259">
    <property type="entry name" value="MFS_trans_sf"/>
</dbReference>
<keyword evidence="4 8" id="KW-0812">Transmembrane</keyword>
<feature type="transmembrane region" description="Helical" evidence="8">
    <location>
        <begin position="214"/>
        <end position="234"/>
    </location>
</feature>
<keyword evidence="6 8" id="KW-0472">Membrane</keyword>
<dbReference type="GO" id="GO:0015798">
    <property type="term" value="P:myo-inositol transport"/>
    <property type="evidence" value="ECO:0007669"/>
    <property type="project" value="UniProtKB-ARBA"/>
</dbReference>
<evidence type="ECO:0000256" key="6">
    <source>
        <dbReference type="ARBA" id="ARBA00023136"/>
    </source>
</evidence>
<dbReference type="InterPro" id="IPR050814">
    <property type="entry name" value="Myo-inositol_Transporter"/>
</dbReference>
<dbReference type="PROSITE" id="PS50850">
    <property type="entry name" value="MFS"/>
    <property type="match status" value="1"/>
</dbReference>
<accession>A0A2N3N8C5</accession>
<dbReference type="PANTHER" id="PTHR48020:SF25">
    <property type="entry name" value="SUGAR TRANSPORTER, PUTATIVE (AFU_ORTHOLOGUE AFUA_7G05830)-RELATED"/>
    <property type="match status" value="1"/>
</dbReference>
<sequence length="672" mass="74744">MSPSSGRNSPSPSDGLIAASTSDSEVELKLPSTPSTTSDFHISDSDSDDGSGLHLGHAGPIDGDSDDENDDWQLLPTQRKAQHPLAHKSQARLADMGRDYAENSLGLRDEQEIRHFRMGAIAAGLLDRAKAEGASAAELREMYDDVEGLEEDEKRALVKEGVYKWRQPWMLYYVVAVCSVCAAVQGMDETVVNGAQSIYKDQFGIGGDSYRDTWLLGLTNAAPYLCCAVLGCWLTEPMNHYFGRRGTIFISCAISAFACIWQAFTNSWWTMFISRFVLGLGIGPKSATAPIFAAECAPKEIRGALTMQWQVWTAFGIMLGYIVDLAFLDVADNGITGLAWRLMMGSAAIPAIVACALVYLGPESPRWYLTKNRHDQAYRAMVKLRMTKVQAARDLFYAHTLLKAERDIEGAKASKVGEMVKHRRNRNALLASEIVMFMQQFSGVNVIAYYSSEIFLSANFSPRDAYTASLGFGIINFFFAIPAFYTIDTFGRRRLLLATFPMMAASLLFTGFSFLLPQETVIQIVCIAAGIYVFGMVYSPGAGPVPFTYSAEAYPLRLRTLGMSIATATTWFFNFVLAVTWPSLQAAFTNVGAFTWYAAWNVAGFFMVLFFVPETKGRTLEELDAVFDVPLRDMVRYGKEEMRYWVQRWFYGRKEARAPTVPRRGDRRAHGV</sequence>
<dbReference type="GO" id="GO:0022857">
    <property type="term" value="F:transmembrane transporter activity"/>
    <property type="evidence" value="ECO:0007669"/>
    <property type="project" value="InterPro"/>
</dbReference>
<dbReference type="STRING" id="41688.A0A2N3N8C5"/>
<evidence type="ECO:0000256" key="2">
    <source>
        <dbReference type="ARBA" id="ARBA00010992"/>
    </source>
</evidence>
<dbReference type="InterPro" id="IPR003663">
    <property type="entry name" value="Sugar/inositol_transpt"/>
</dbReference>
<proteinExistence type="inferred from homology"/>
<evidence type="ECO:0000256" key="3">
    <source>
        <dbReference type="ARBA" id="ARBA00022448"/>
    </source>
</evidence>
<dbReference type="EMBL" id="NLAX01000094">
    <property type="protein sequence ID" value="PKS08706.1"/>
    <property type="molecule type" value="Genomic_DNA"/>
</dbReference>
<evidence type="ECO:0000256" key="8">
    <source>
        <dbReference type="SAM" id="Phobius"/>
    </source>
</evidence>
<feature type="transmembrane region" description="Helical" evidence="8">
    <location>
        <begin position="276"/>
        <end position="297"/>
    </location>
</feature>
<feature type="transmembrane region" description="Helical" evidence="8">
    <location>
        <begin position="428"/>
        <end position="450"/>
    </location>
</feature>
<feature type="transmembrane region" description="Helical" evidence="8">
    <location>
        <begin position="593"/>
        <end position="612"/>
    </location>
</feature>
<gene>
    <name evidence="10" type="ORF">jhhlp_004759</name>
</gene>
<dbReference type="VEuPathDB" id="FungiDB:jhhlp_004759"/>
<evidence type="ECO:0000256" key="7">
    <source>
        <dbReference type="SAM" id="MobiDB-lite"/>
    </source>
</evidence>
<feature type="transmembrane region" description="Helical" evidence="8">
    <location>
        <begin position="340"/>
        <end position="361"/>
    </location>
</feature>